<evidence type="ECO:0008006" key="4">
    <source>
        <dbReference type="Google" id="ProtNLM"/>
    </source>
</evidence>
<feature type="transmembrane region" description="Helical" evidence="1">
    <location>
        <begin position="125"/>
        <end position="144"/>
    </location>
</feature>
<proteinExistence type="predicted"/>
<name>A0ABN4A9T6_RICS1</name>
<sequence length="182" mass="21032">MLFISYGIISAPYAFQWLQTHISNERVQFAYGKSLIMFLGVFIFGCITFFITKYIKSLKLNYIIYDIITFVGIAVFAYIFIIINAETLWWLAVGSSLIIIGTSNDSGLSKLIFGNPITYFLDQISYALYLSALTTEFFVAYYWIYPTPLWLKFATSVTIATMLHYIIELPARQFIHQLKVNR</sequence>
<keyword evidence="3" id="KW-1185">Reference proteome</keyword>
<feature type="transmembrane region" description="Helical" evidence="1">
    <location>
        <begin position="62"/>
        <end position="83"/>
    </location>
</feature>
<evidence type="ECO:0000313" key="3">
    <source>
        <dbReference type="Proteomes" id="UP000005443"/>
    </source>
</evidence>
<keyword evidence="1" id="KW-0472">Membrane</keyword>
<keyword evidence="1" id="KW-1133">Transmembrane helix</keyword>
<feature type="transmembrane region" description="Helical" evidence="1">
    <location>
        <begin position="89"/>
        <end position="113"/>
    </location>
</feature>
<gene>
    <name evidence="2" type="ordered locus">Rsl_703</name>
</gene>
<protein>
    <recommendedName>
        <fullName evidence="4">VUT family protein</fullName>
    </recommendedName>
</protein>
<evidence type="ECO:0000256" key="1">
    <source>
        <dbReference type="SAM" id="Phobius"/>
    </source>
</evidence>
<organism evidence="2 3">
    <name type="scientific">Rickettsia slovaca (strain 13-B)</name>
    <dbReference type="NCBI Taxonomy" id="941638"/>
    <lineage>
        <taxon>Bacteria</taxon>
        <taxon>Pseudomonadati</taxon>
        <taxon>Pseudomonadota</taxon>
        <taxon>Alphaproteobacteria</taxon>
        <taxon>Rickettsiales</taxon>
        <taxon>Rickettsiaceae</taxon>
        <taxon>Rickettsieae</taxon>
        <taxon>Rickettsia</taxon>
        <taxon>spotted fever group</taxon>
    </lineage>
</organism>
<keyword evidence="1" id="KW-0812">Transmembrane</keyword>
<evidence type="ECO:0000313" key="2">
    <source>
        <dbReference type="EMBL" id="AEV92224.1"/>
    </source>
</evidence>
<dbReference type="RefSeq" id="WP_014273472.1">
    <property type="nucleotide sequence ID" value="NC_016639.1"/>
</dbReference>
<feature type="transmembrane region" description="Helical" evidence="1">
    <location>
        <begin position="35"/>
        <end position="55"/>
    </location>
</feature>
<dbReference type="Proteomes" id="UP000005443">
    <property type="component" value="Chromosome"/>
</dbReference>
<reference evidence="2 3" key="1">
    <citation type="journal article" date="2012" name="J. Bacteriol.">
        <title>Complete genome sequence of Rickettsia slovaca, the agent of tick-borne lymphadenitis.</title>
        <authorList>
            <person name="Fournier P.E."/>
            <person name="El Karkouri K."/>
            <person name="Robert C."/>
            <person name="Medigue C."/>
            <person name="Raoult D."/>
        </authorList>
    </citation>
    <scope>NUCLEOTIDE SEQUENCE [LARGE SCALE GENOMIC DNA]</scope>
    <source>
        <strain evidence="2 3">13-B</strain>
    </source>
</reference>
<accession>A0ABN4A9T6</accession>
<dbReference type="EMBL" id="CP002428">
    <property type="protein sequence ID" value="AEV92224.1"/>
    <property type="molecule type" value="Genomic_DNA"/>
</dbReference>